<comment type="caution">
    <text evidence="4">The sequence shown here is derived from an EMBL/GenBank/DDBJ whole genome shotgun (WGS) entry which is preliminary data.</text>
</comment>
<dbReference type="GO" id="GO:0006869">
    <property type="term" value="P:lipid transport"/>
    <property type="evidence" value="ECO:0007669"/>
    <property type="project" value="InterPro"/>
</dbReference>
<dbReference type="Proteomes" id="UP000195402">
    <property type="component" value="Unassembled WGS sequence"/>
</dbReference>
<evidence type="ECO:0000256" key="2">
    <source>
        <dbReference type="SAM" id="SignalP"/>
    </source>
</evidence>
<dbReference type="InterPro" id="IPR016140">
    <property type="entry name" value="Bifunc_inhib/LTP/seed_store"/>
</dbReference>
<feature type="domain" description="Bifunctional inhibitor/plant lipid transfer protein/seed storage helical" evidence="3">
    <location>
        <begin position="26"/>
        <end position="111"/>
    </location>
</feature>
<keyword evidence="5" id="KW-1185">Reference proteome</keyword>
<dbReference type="PRINTS" id="PR00382">
    <property type="entry name" value="LIPIDTRNSFER"/>
</dbReference>
<organism evidence="4 5">
    <name type="scientific">Macleaya cordata</name>
    <name type="common">Five-seeded plume-poppy</name>
    <name type="synonym">Bocconia cordata</name>
    <dbReference type="NCBI Taxonomy" id="56857"/>
    <lineage>
        <taxon>Eukaryota</taxon>
        <taxon>Viridiplantae</taxon>
        <taxon>Streptophyta</taxon>
        <taxon>Embryophyta</taxon>
        <taxon>Tracheophyta</taxon>
        <taxon>Spermatophyta</taxon>
        <taxon>Magnoliopsida</taxon>
        <taxon>Ranunculales</taxon>
        <taxon>Papaveraceae</taxon>
        <taxon>Papaveroideae</taxon>
        <taxon>Macleaya</taxon>
    </lineage>
</organism>
<dbReference type="CDD" id="cd01960">
    <property type="entry name" value="nsLTP1"/>
    <property type="match status" value="1"/>
</dbReference>
<dbReference type="InParanoid" id="A0A200QVN7"/>
<dbReference type="SUPFAM" id="SSF47699">
    <property type="entry name" value="Bifunctional inhibitor/lipid-transfer protein/seed storage 2S albumin"/>
    <property type="match status" value="1"/>
</dbReference>
<gene>
    <name evidence="4" type="ORF">BVC80_1037g52</name>
</gene>
<keyword evidence="1" id="KW-0813">Transport</keyword>
<dbReference type="EMBL" id="MVGT01001040">
    <property type="protein sequence ID" value="OVA14504.1"/>
    <property type="molecule type" value="Genomic_DNA"/>
</dbReference>
<comment type="function">
    <text evidence="1">Plant non-specific lipid-transfer proteins transfer phospholipids as well as galactolipids across membranes. May play a role in wax or cutin deposition in the cell walls of expanding epidermal cells and certain secretory tissues.</text>
</comment>
<reference evidence="4 5" key="1">
    <citation type="journal article" date="2017" name="Mol. Plant">
        <title>The Genome of Medicinal Plant Macleaya cordata Provides New Insights into Benzylisoquinoline Alkaloids Metabolism.</title>
        <authorList>
            <person name="Liu X."/>
            <person name="Liu Y."/>
            <person name="Huang P."/>
            <person name="Ma Y."/>
            <person name="Qing Z."/>
            <person name="Tang Q."/>
            <person name="Cao H."/>
            <person name="Cheng P."/>
            <person name="Zheng Y."/>
            <person name="Yuan Z."/>
            <person name="Zhou Y."/>
            <person name="Liu J."/>
            <person name="Tang Z."/>
            <person name="Zhuo Y."/>
            <person name="Zhang Y."/>
            <person name="Yu L."/>
            <person name="Huang J."/>
            <person name="Yang P."/>
            <person name="Peng Q."/>
            <person name="Zhang J."/>
            <person name="Jiang W."/>
            <person name="Zhang Z."/>
            <person name="Lin K."/>
            <person name="Ro D.K."/>
            <person name="Chen X."/>
            <person name="Xiong X."/>
            <person name="Shang Y."/>
            <person name="Huang S."/>
            <person name="Zeng J."/>
        </authorList>
    </citation>
    <scope>NUCLEOTIDE SEQUENCE [LARGE SCALE GENOMIC DNA]</scope>
    <source>
        <strain evidence="5">cv. BLH2017</strain>
        <tissue evidence="4">Root</tissue>
    </source>
</reference>
<dbReference type="OrthoDB" id="649864at2759"/>
<comment type="similarity">
    <text evidence="1">Belongs to the plant LTP family.</text>
</comment>
<dbReference type="AlphaFoldDB" id="A0A200QVN7"/>
<protein>
    <recommendedName>
        <fullName evidence="1">Non-specific lipid-transfer protein</fullName>
    </recommendedName>
</protein>
<dbReference type="Pfam" id="PF00234">
    <property type="entry name" value="Tryp_alpha_amyl"/>
    <property type="match status" value="1"/>
</dbReference>
<accession>A0A200QVN7</accession>
<evidence type="ECO:0000259" key="3">
    <source>
        <dbReference type="SMART" id="SM00499"/>
    </source>
</evidence>
<dbReference type="OMA" id="DEHTTHT"/>
<feature type="signal peptide" evidence="2">
    <location>
        <begin position="1"/>
        <end position="23"/>
    </location>
</feature>
<keyword evidence="2" id="KW-0732">Signal</keyword>
<dbReference type="InterPro" id="IPR000528">
    <property type="entry name" value="Plant_nsLTP"/>
</dbReference>
<evidence type="ECO:0000313" key="5">
    <source>
        <dbReference type="Proteomes" id="UP000195402"/>
    </source>
</evidence>
<keyword evidence="1" id="KW-0446">Lipid-binding</keyword>
<dbReference type="PROSITE" id="PS00597">
    <property type="entry name" value="PLANT_LTP"/>
    <property type="match status" value="1"/>
</dbReference>
<evidence type="ECO:0000256" key="1">
    <source>
        <dbReference type="RuleBase" id="RU000628"/>
    </source>
</evidence>
<sequence length="115" mass="12038">MKVFVCVLVVIAMVQLMVEPGQAISCADVDRSLVQCMPYLTGGVPQPAAGCCAGVKQLTGMATTTPDKRAACNCVKDAASRYQNIKDDAATGLPTKCGVPLSFPISRNIDCNSVQ</sequence>
<dbReference type="Gene3D" id="1.10.110.10">
    <property type="entry name" value="Plant lipid-transfer and hydrophobic proteins"/>
    <property type="match status" value="1"/>
</dbReference>
<name>A0A200QVN7_MACCD</name>
<dbReference type="GO" id="GO:0008289">
    <property type="term" value="F:lipid binding"/>
    <property type="evidence" value="ECO:0007669"/>
    <property type="project" value="UniProtKB-KW"/>
</dbReference>
<dbReference type="STRING" id="56857.A0A200QVN7"/>
<proteinExistence type="inferred from homology"/>
<feature type="chain" id="PRO_5013301373" description="Non-specific lipid-transfer protein" evidence="2">
    <location>
        <begin position="24"/>
        <end position="115"/>
    </location>
</feature>
<dbReference type="PANTHER" id="PTHR33076">
    <property type="entry name" value="NON-SPECIFIC LIPID-TRANSFER PROTEIN 2-RELATED"/>
    <property type="match status" value="1"/>
</dbReference>
<evidence type="ECO:0000313" key="4">
    <source>
        <dbReference type="EMBL" id="OVA14504.1"/>
    </source>
</evidence>
<dbReference type="InterPro" id="IPR036312">
    <property type="entry name" value="Bifun_inhib/LTP/seed_sf"/>
</dbReference>
<dbReference type="SMART" id="SM00499">
    <property type="entry name" value="AAI"/>
    <property type="match status" value="1"/>
</dbReference>